<dbReference type="AlphaFoldDB" id="A0A139WSQ3"/>
<accession>A0A139WSQ3</accession>
<reference evidence="4 5" key="1">
    <citation type="journal article" date="2013" name="Genome Biol. Evol.">
        <title>Genomes of Stigonematalean cyanobacteria (subsection V) and the evolution of oxygenic photosynthesis from prokaryotes to plastids.</title>
        <authorList>
            <person name="Dagan T."/>
            <person name="Roettger M."/>
            <person name="Stucken K."/>
            <person name="Landan G."/>
            <person name="Koch R."/>
            <person name="Major P."/>
            <person name="Gould S.B."/>
            <person name="Goremykin V.V."/>
            <person name="Rippka R."/>
            <person name="Tandeau de Marsac N."/>
            <person name="Gugger M."/>
            <person name="Lockhart P.J."/>
            <person name="Allen J.F."/>
            <person name="Brune I."/>
            <person name="Maus I."/>
            <person name="Puhler A."/>
            <person name="Martin W.F."/>
        </authorList>
    </citation>
    <scope>NUCLEOTIDE SEQUENCE [LARGE SCALE GENOMIC DNA]</scope>
    <source>
        <strain evidence="4 5">PCC 7110</strain>
    </source>
</reference>
<dbReference type="SMART" id="SM00028">
    <property type="entry name" value="TPR"/>
    <property type="match status" value="4"/>
</dbReference>
<keyword evidence="2 3" id="KW-0802">TPR repeat</keyword>
<sequence length="223" mass="24735">MKSLKLAAVIAVVGTMLFIPKTFAGSLSDSNALLVTQANTKLKPQLKLPKIEPLSKLNSSPKARNANNVDALLTQISQDLDKGDFQKALEGCNAVLKIDAHNFAAYFFRGFTYTQLGQYETAIADFEQAIRIDPSSAYPYFGRGFARVQLEKYRDSLADFEQTIKMEPEFAHAYFWRGIALANLAQTDEAKSDLQKAAELYQKQGNPEAAEQALNVFKKIQTA</sequence>
<dbReference type="Pfam" id="PF13414">
    <property type="entry name" value="TPR_11"/>
    <property type="match status" value="1"/>
</dbReference>
<feature type="repeat" description="TPR" evidence="3">
    <location>
        <begin position="103"/>
        <end position="136"/>
    </location>
</feature>
<dbReference type="STRING" id="128403.WA1_06440"/>
<dbReference type="InterPro" id="IPR019734">
    <property type="entry name" value="TPR_rpt"/>
</dbReference>
<dbReference type="RefSeq" id="WP_017749595.1">
    <property type="nucleotide sequence ID" value="NZ_KQ976354.1"/>
</dbReference>
<dbReference type="InterPro" id="IPR011990">
    <property type="entry name" value="TPR-like_helical_dom_sf"/>
</dbReference>
<proteinExistence type="predicted"/>
<evidence type="ECO:0000313" key="5">
    <source>
        <dbReference type="Proteomes" id="UP000076925"/>
    </source>
</evidence>
<gene>
    <name evidence="4" type="ORF">WA1_06440</name>
</gene>
<dbReference type="Pfam" id="PF13181">
    <property type="entry name" value="TPR_8"/>
    <property type="match status" value="1"/>
</dbReference>
<dbReference type="PROSITE" id="PS50005">
    <property type="entry name" value="TPR"/>
    <property type="match status" value="2"/>
</dbReference>
<dbReference type="SUPFAM" id="SSF48452">
    <property type="entry name" value="TPR-like"/>
    <property type="match status" value="1"/>
</dbReference>
<dbReference type="EMBL" id="ANNX02000051">
    <property type="protein sequence ID" value="KYC35460.1"/>
    <property type="molecule type" value="Genomic_DNA"/>
</dbReference>
<organism evidence="4 5">
    <name type="scientific">Scytonema hofmannii PCC 7110</name>
    <dbReference type="NCBI Taxonomy" id="128403"/>
    <lineage>
        <taxon>Bacteria</taxon>
        <taxon>Bacillati</taxon>
        <taxon>Cyanobacteriota</taxon>
        <taxon>Cyanophyceae</taxon>
        <taxon>Nostocales</taxon>
        <taxon>Scytonemataceae</taxon>
        <taxon>Scytonema</taxon>
    </lineage>
</organism>
<comment type="caution">
    <text evidence="4">The sequence shown here is derived from an EMBL/GenBank/DDBJ whole genome shotgun (WGS) entry which is preliminary data.</text>
</comment>
<dbReference type="PANTHER" id="PTHR44858:SF1">
    <property type="entry name" value="UDP-N-ACETYLGLUCOSAMINE--PEPTIDE N-ACETYLGLUCOSAMINYLTRANSFERASE SPINDLY-RELATED"/>
    <property type="match status" value="1"/>
</dbReference>
<name>A0A139WSQ3_9CYAN</name>
<evidence type="ECO:0000256" key="3">
    <source>
        <dbReference type="PROSITE-ProRule" id="PRU00339"/>
    </source>
</evidence>
<evidence type="ECO:0000256" key="2">
    <source>
        <dbReference type="ARBA" id="ARBA00022803"/>
    </source>
</evidence>
<feature type="repeat" description="TPR" evidence="3">
    <location>
        <begin position="137"/>
        <end position="170"/>
    </location>
</feature>
<keyword evidence="1" id="KW-0677">Repeat</keyword>
<evidence type="ECO:0000256" key="1">
    <source>
        <dbReference type="ARBA" id="ARBA00022737"/>
    </source>
</evidence>
<dbReference type="Gene3D" id="1.25.40.10">
    <property type="entry name" value="Tetratricopeptide repeat domain"/>
    <property type="match status" value="2"/>
</dbReference>
<protein>
    <submittedName>
        <fullName evidence="4">Uncharacterized protein</fullName>
    </submittedName>
</protein>
<dbReference type="PANTHER" id="PTHR44858">
    <property type="entry name" value="TETRATRICOPEPTIDE REPEAT PROTEIN 6"/>
    <property type="match status" value="1"/>
</dbReference>
<dbReference type="PROSITE" id="PS50293">
    <property type="entry name" value="TPR_REGION"/>
    <property type="match status" value="1"/>
</dbReference>
<keyword evidence="5" id="KW-1185">Reference proteome</keyword>
<dbReference type="Proteomes" id="UP000076925">
    <property type="component" value="Unassembled WGS sequence"/>
</dbReference>
<evidence type="ECO:0000313" key="4">
    <source>
        <dbReference type="EMBL" id="KYC35460.1"/>
    </source>
</evidence>
<dbReference type="InterPro" id="IPR050498">
    <property type="entry name" value="Ycf3"/>
</dbReference>
<dbReference type="OrthoDB" id="509324at2"/>